<name>A0A835FMA0_9POAL</name>
<feature type="domain" description="At1g61320/AtMIF1 LRR" evidence="1">
    <location>
        <begin position="58"/>
        <end position="434"/>
    </location>
</feature>
<dbReference type="SUPFAM" id="SSF52058">
    <property type="entry name" value="L domain-like"/>
    <property type="match status" value="1"/>
</dbReference>
<organism evidence="2 3">
    <name type="scientific">Digitaria exilis</name>
    <dbReference type="NCBI Taxonomy" id="1010633"/>
    <lineage>
        <taxon>Eukaryota</taxon>
        <taxon>Viridiplantae</taxon>
        <taxon>Streptophyta</taxon>
        <taxon>Embryophyta</taxon>
        <taxon>Tracheophyta</taxon>
        <taxon>Spermatophyta</taxon>
        <taxon>Magnoliopsida</taxon>
        <taxon>Liliopsida</taxon>
        <taxon>Poales</taxon>
        <taxon>Poaceae</taxon>
        <taxon>PACMAD clade</taxon>
        <taxon>Panicoideae</taxon>
        <taxon>Panicodae</taxon>
        <taxon>Paniceae</taxon>
        <taxon>Anthephorinae</taxon>
        <taxon>Digitaria</taxon>
    </lineage>
</organism>
<dbReference type="Proteomes" id="UP000636709">
    <property type="component" value="Unassembled WGS sequence"/>
</dbReference>
<keyword evidence="3" id="KW-1185">Reference proteome</keyword>
<proteinExistence type="predicted"/>
<dbReference type="PANTHER" id="PTHR34145:SF78">
    <property type="entry name" value="FBD DOMAIN-CONTAINING PROTEIN"/>
    <property type="match status" value="1"/>
</dbReference>
<dbReference type="PANTHER" id="PTHR34145">
    <property type="entry name" value="OS02G0105600 PROTEIN"/>
    <property type="match status" value="1"/>
</dbReference>
<accession>A0A835FMA0</accession>
<gene>
    <name evidence="2" type="ORF">HU200_009106</name>
</gene>
<evidence type="ECO:0000313" key="3">
    <source>
        <dbReference type="Proteomes" id="UP000636709"/>
    </source>
</evidence>
<evidence type="ECO:0000259" key="1">
    <source>
        <dbReference type="Pfam" id="PF23622"/>
    </source>
</evidence>
<protein>
    <recommendedName>
        <fullName evidence="1">At1g61320/AtMIF1 LRR domain-containing protein</fullName>
    </recommendedName>
</protein>
<dbReference type="AlphaFoldDB" id="A0A835FMA0"/>
<dbReference type="EMBL" id="JACEFO010000612">
    <property type="protein sequence ID" value="KAF8762796.1"/>
    <property type="molecule type" value="Genomic_DNA"/>
</dbReference>
<dbReference type="Gene3D" id="3.80.10.10">
    <property type="entry name" value="Ribonuclease Inhibitor"/>
    <property type="match status" value="1"/>
</dbReference>
<reference evidence="2" key="1">
    <citation type="submission" date="2020-07" db="EMBL/GenBank/DDBJ databases">
        <title>Genome sequence and genetic diversity analysis of an under-domesticated orphan crop, white fonio (Digitaria exilis).</title>
        <authorList>
            <person name="Bennetzen J.L."/>
            <person name="Chen S."/>
            <person name="Ma X."/>
            <person name="Wang X."/>
            <person name="Yssel A.E.J."/>
            <person name="Chaluvadi S.R."/>
            <person name="Johnson M."/>
            <person name="Gangashetty P."/>
            <person name="Hamidou F."/>
            <person name="Sanogo M.D."/>
            <person name="Zwaenepoel A."/>
            <person name="Wallace J."/>
            <person name="Van De Peer Y."/>
            <person name="Van Deynze A."/>
        </authorList>
    </citation>
    <scope>NUCLEOTIDE SEQUENCE</scope>
    <source>
        <tissue evidence="2">Leaves</tissue>
    </source>
</reference>
<evidence type="ECO:0000313" key="2">
    <source>
        <dbReference type="EMBL" id="KAF8762796.1"/>
    </source>
</evidence>
<comment type="caution">
    <text evidence="2">The sequence shown here is derived from an EMBL/GenBank/DDBJ whole genome shotgun (WGS) entry which is preliminary data.</text>
</comment>
<dbReference type="InterPro" id="IPR053772">
    <property type="entry name" value="At1g61320/At1g61330-like"/>
</dbReference>
<dbReference type="InterPro" id="IPR055357">
    <property type="entry name" value="LRR_At1g61320_AtMIF1"/>
</dbReference>
<sequence>MPLRDAAQSACVSHAFLRSWRCHPNLNFTEETLRLKQSARRKNGAIARCFTMRVDNIMKNHSGIDSCKVDTHRFNHWLQIAIAPGIEEVTISFPEHCKTKCSFPCALLFGGCGNSIGHLHLTDCAFRPPVGFDCLRSLAKLHLYEVCTTGDELGNLFSNCFTLEQVQLISCSELISLKIPFWLEQLSFLHVSACYMLQVIEINAPKVHTLKFYGNPVHLKLGESAKVKNLEFNLSKNSSVSYAITKLPSTVPTLESLGVSSYSEINTPMVTDKFLNLKCLRIYLCGYEAFSPAYDYLSLVSFLDASPAFETFILSVNQKDVKHGSVFGNASHMRQILGHKHDRLRKVQINGFCTAKSMVELTCHILENATSLESLTVDTRRADVRRCSIQRRSKCRPIPTDMILEAHKALTAFNRYILERVPPAVKLNVWEPCSQCHAML</sequence>
<dbReference type="OrthoDB" id="651151at2759"/>
<dbReference type="Pfam" id="PF23622">
    <property type="entry name" value="LRR_At1g61320_AtMIF1"/>
    <property type="match status" value="1"/>
</dbReference>
<dbReference type="InterPro" id="IPR032675">
    <property type="entry name" value="LRR_dom_sf"/>
</dbReference>